<dbReference type="EMBL" id="MCFG01000333">
    <property type="protein sequence ID" value="ORX75848.1"/>
    <property type="molecule type" value="Genomic_DNA"/>
</dbReference>
<comment type="caution">
    <text evidence="2">The sequence shown here is derived from an EMBL/GenBank/DDBJ whole genome shotgun (WGS) entry which is preliminary data.</text>
</comment>
<name>A0A1Y1WRD9_9FUNG</name>
<dbReference type="AlphaFoldDB" id="A0A1Y1WRD9"/>
<keyword evidence="1" id="KW-0812">Transmembrane</keyword>
<feature type="transmembrane region" description="Helical" evidence="1">
    <location>
        <begin position="131"/>
        <end position="155"/>
    </location>
</feature>
<gene>
    <name evidence="2" type="ORF">BCR32DRAFT_271648</name>
</gene>
<organism evidence="2 3">
    <name type="scientific">Anaeromyces robustus</name>
    <dbReference type="NCBI Taxonomy" id="1754192"/>
    <lineage>
        <taxon>Eukaryota</taxon>
        <taxon>Fungi</taxon>
        <taxon>Fungi incertae sedis</taxon>
        <taxon>Chytridiomycota</taxon>
        <taxon>Chytridiomycota incertae sedis</taxon>
        <taxon>Neocallimastigomycetes</taxon>
        <taxon>Neocallimastigales</taxon>
        <taxon>Neocallimastigaceae</taxon>
        <taxon>Anaeromyces</taxon>
    </lineage>
</organism>
<feature type="transmembrane region" description="Helical" evidence="1">
    <location>
        <begin position="27"/>
        <end position="49"/>
    </location>
</feature>
<reference evidence="2 3" key="1">
    <citation type="submission" date="2016-08" db="EMBL/GenBank/DDBJ databases">
        <title>A Parts List for Fungal Cellulosomes Revealed by Comparative Genomics.</title>
        <authorList>
            <consortium name="DOE Joint Genome Institute"/>
            <person name="Haitjema C.H."/>
            <person name="Gilmore S.P."/>
            <person name="Henske J.K."/>
            <person name="Solomon K.V."/>
            <person name="De Groot R."/>
            <person name="Kuo A."/>
            <person name="Mondo S.J."/>
            <person name="Salamov A.A."/>
            <person name="Labutti K."/>
            <person name="Zhao Z."/>
            <person name="Chiniquy J."/>
            <person name="Barry K."/>
            <person name="Brewer H.M."/>
            <person name="Purvine S.O."/>
            <person name="Wright A.T."/>
            <person name="Boxma B."/>
            <person name="Van Alen T."/>
            <person name="Hackstein J.H."/>
            <person name="Baker S.E."/>
            <person name="Grigoriev I.V."/>
            <person name="O'Malley M.A."/>
        </authorList>
    </citation>
    <scope>NUCLEOTIDE SEQUENCE [LARGE SCALE GENOMIC DNA]</scope>
    <source>
        <strain evidence="2 3">S4</strain>
    </source>
</reference>
<sequence length="168" mass="19730">MANSIPKRQSLMQSRDYIYPDFKKCQLILFTLAFLEYLNILILTIYNLSIKIIPSSLLVEIYAFEFTGLIFVILSLRTLNKKKWRKGKRVVLFFIYLIIHILFYVFSTCISCKRIWNIYSTINDTFPKIAVIVYSVCSGIFLFGQVVYFIIFAIFTKNTWHSGDESLV</sequence>
<keyword evidence="3" id="KW-1185">Reference proteome</keyword>
<proteinExistence type="predicted"/>
<keyword evidence="1" id="KW-1133">Transmembrane helix</keyword>
<feature type="transmembrane region" description="Helical" evidence="1">
    <location>
        <begin position="61"/>
        <end position="79"/>
    </location>
</feature>
<accession>A0A1Y1WRD9</accession>
<reference evidence="2 3" key="2">
    <citation type="submission" date="2016-08" db="EMBL/GenBank/DDBJ databases">
        <title>Pervasive Adenine N6-methylation of Active Genes in Fungi.</title>
        <authorList>
            <consortium name="DOE Joint Genome Institute"/>
            <person name="Mondo S.J."/>
            <person name="Dannebaum R.O."/>
            <person name="Kuo R.C."/>
            <person name="Labutti K."/>
            <person name="Haridas S."/>
            <person name="Kuo A."/>
            <person name="Salamov A."/>
            <person name="Ahrendt S.R."/>
            <person name="Lipzen A."/>
            <person name="Sullivan W."/>
            <person name="Andreopoulos W.B."/>
            <person name="Clum A."/>
            <person name="Lindquist E."/>
            <person name="Daum C."/>
            <person name="Ramamoorthy G.K."/>
            <person name="Gryganskyi A."/>
            <person name="Culley D."/>
            <person name="Magnuson J.K."/>
            <person name="James T.Y."/>
            <person name="O'Malley M.A."/>
            <person name="Stajich J.E."/>
            <person name="Spatafora J.W."/>
            <person name="Visel A."/>
            <person name="Grigoriev I.V."/>
        </authorList>
    </citation>
    <scope>NUCLEOTIDE SEQUENCE [LARGE SCALE GENOMIC DNA]</scope>
    <source>
        <strain evidence="2 3">S4</strain>
    </source>
</reference>
<keyword evidence="1" id="KW-0472">Membrane</keyword>
<dbReference type="OrthoDB" id="2149673at2759"/>
<protein>
    <recommendedName>
        <fullName evidence="4">MARVEL domain-containing protein</fullName>
    </recommendedName>
</protein>
<feature type="transmembrane region" description="Helical" evidence="1">
    <location>
        <begin position="91"/>
        <end position="116"/>
    </location>
</feature>
<evidence type="ECO:0000313" key="3">
    <source>
        <dbReference type="Proteomes" id="UP000193944"/>
    </source>
</evidence>
<evidence type="ECO:0000256" key="1">
    <source>
        <dbReference type="SAM" id="Phobius"/>
    </source>
</evidence>
<evidence type="ECO:0000313" key="2">
    <source>
        <dbReference type="EMBL" id="ORX75848.1"/>
    </source>
</evidence>
<evidence type="ECO:0008006" key="4">
    <source>
        <dbReference type="Google" id="ProtNLM"/>
    </source>
</evidence>
<dbReference type="Proteomes" id="UP000193944">
    <property type="component" value="Unassembled WGS sequence"/>
</dbReference>